<evidence type="ECO:0000256" key="1">
    <source>
        <dbReference type="PROSITE-ProRule" id="PRU00497"/>
    </source>
</evidence>
<evidence type="ECO:0000313" key="3">
    <source>
        <dbReference type="Proteomes" id="UP000515158"/>
    </source>
</evidence>
<organism evidence="4">
    <name type="scientific">Thrips palmi</name>
    <name type="common">Melon thrips</name>
    <dbReference type="NCBI Taxonomy" id="161013"/>
    <lineage>
        <taxon>Eukaryota</taxon>
        <taxon>Metazoa</taxon>
        <taxon>Ecdysozoa</taxon>
        <taxon>Arthropoda</taxon>
        <taxon>Hexapoda</taxon>
        <taxon>Insecta</taxon>
        <taxon>Pterygota</taxon>
        <taxon>Neoptera</taxon>
        <taxon>Paraneoptera</taxon>
        <taxon>Thysanoptera</taxon>
        <taxon>Terebrantia</taxon>
        <taxon>Thripoidea</taxon>
        <taxon>Thripidae</taxon>
        <taxon>Thrips</taxon>
    </lineage>
</organism>
<dbReference type="PANTHER" id="PTHR10380">
    <property type="entry name" value="CUTICLE PROTEIN"/>
    <property type="match status" value="1"/>
</dbReference>
<dbReference type="PROSITE" id="PS51155">
    <property type="entry name" value="CHIT_BIND_RR_2"/>
    <property type="match status" value="1"/>
</dbReference>
<dbReference type="KEGG" id="tpal:117650463"/>
<dbReference type="GeneID" id="117650463"/>
<dbReference type="Pfam" id="PF00379">
    <property type="entry name" value="Chitin_bind_4"/>
    <property type="match status" value="1"/>
</dbReference>
<keyword evidence="1" id="KW-0193">Cuticle</keyword>
<protein>
    <submittedName>
        <fullName evidence="4">Cuticle protein CP14.6-like</fullName>
    </submittedName>
</protein>
<dbReference type="InParanoid" id="A0A6P8ZXF1"/>
<dbReference type="GO" id="GO:0062129">
    <property type="term" value="C:chitin-based extracellular matrix"/>
    <property type="evidence" value="ECO:0007669"/>
    <property type="project" value="TreeGrafter"/>
</dbReference>
<accession>A0A6P8ZXF1</accession>
<reference evidence="4" key="1">
    <citation type="submission" date="2025-08" db="UniProtKB">
        <authorList>
            <consortium name="RefSeq"/>
        </authorList>
    </citation>
    <scope>IDENTIFICATION</scope>
    <source>
        <tissue evidence="4">Total insect</tissue>
    </source>
</reference>
<name>A0A6P8ZXF1_THRPL</name>
<dbReference type="InterPro" id="IPR000618">
    <property type="entry name" value="Insect_cuticle"/>
</dbReference>
<keyword evidence="3" id="KW-1185">Reference proteome</keyword>
<feature type="chain" id="PRO_5027821847" evidence="2">
    <location>
        <begin position="16"/>
        <end position="158"/>
    </location>
</feature>
<keyword evidence="2" id="KW-0732">Signal</keyword>
<dbReference type="Proteomes" id="UP000515158">
    <property type="component" value="Unplaced"/>
</dbReference>
<dbReference type="InterPro" id="IPR050468">
    <property type="entry name" value="Cuticle_Struct_Prot"/>
</dbReference>
<dbReference type="PRINTS" id="PR00947">
    <property type="entry name" value="CUTICLE"/>
</dbReference>
<evidence type="ECO:0000256" key="2">
    <source>
        <dbReference type="SAM" id="SignalP"/>
    </source>
</evidence>
<gene>
    <name evidence="4" type="primary">LOC117650463</name>
</gene>
<dbReference type="AlphaFoldDB" id="A0A6P8ZXF1"/>
<dbReference type="PANTHER" id="PTHR10380:SF241">
    <property type="entry name" value="CUTICULAR PROTEIN 47EG-RELATED"/>
    <property type="match status" value="1"/>
</dbReference>
<dbReference type="RefSeq" id="XP_034249809.1">
    <property type="nucleotide sequence ID" value="XM_034393918.1"/>
</dbReference>
<feature type="signal peptide" evidence="2">
    <location>
        <begin position="1"/>
        <end position="15"/>
    </location>
</feature>
<evidence type="ECO:0000313" key="4">
    <source>
        <dbReference type="RefSeq" id="XP_034249809.1"/>
    </source>
</evidence>
<dbReference type="GO" id="GO:0008010">
    <property type="term" value="F:structural constituent of chitin-based larval cuticle"/>
    <property type="evidence" value="ECO:0007669"/>
    <property type="project" value="TreeGrafter"/>
</dbReference>
<proteinExistence type="predicted"/>
<sequence length="158" mass="17324">MKVLIVLALVAAAAADVSHLFGAQHQHHHHHHEVAAPVVRSFDSFPAQYQKPIAILRQVQDNSGLGDYKYAFETENGIQVQEEAVLKNAGSKDEAKSAQGSYSYTGPDGQVYTVQWVADENGYRASGAHLPVAPEIPAEIQRSLEFNAANPQQFDQQF</sequence>
<dbReference type="OrthoDB" id="6493579at2759"/>